<dbReference type="GO" id="GO:0005737">
    <property type="term" value="C:cytoplasm"/>
    <property type="evidence" value="ECO:0007669"/>
    <property type="project" value="UniProtKB-SubCell"/>
</dbReference>
<feature type="binding site" evidence="8">
    <location>
        <position position="175"/>
    </location>
    <ligand>
        <name>ATP</name>
        <dbReference type="ChEBI" id="CHEBI:30616"/>
    </ligand>
</feature>
<proteinExistence type="inferred from homology"/>
<evidence type="ECO:0000256" key="11">
    <source>
        <dbReference type="RuleBase" id="RU004227"/>
    </source>
</evidence>
<dbReference type="InterPro" id="IPR001957">
    <property type="entry name" value="Chromosome_initiator_DnaA"/>
</dbReference>
<dbReference type="InterPro" id="IPR003593">
    <property type="entry name" value="AAA+_ATPase"/>
</dbReference>
<dbReference type="GO" id="GO:0003688">
    <property type="term" value="F:DNA replication origin binding"/>
    <property type="evidence" value="ECO:0007669"/>
    <property type="project" value="UniProtKB-UniRule"/>
</dbReference>
<evidence type="ECO:0000256" key="1">
    <source>
        <dbReference type="ARBA" id="ARBA00006583"/>
    </source>
</evidence>
<dbReference type="Gene3D" id="1.10.8.60">
    <property type="match status" value="1"/>
</dbReference>
<reference evidence="12" key="2">
    <citation type="submission" date="2021-09" db="EMBL/GenBank/DDBJ databases">
        <authorList>
            <person name="Gilroy R."/>
        </authorList>
    </citation>
    <scope>NUCLEOTIDE SEQUENCE</scope>
    <source>
        <strain evidence="12">4100</strain>
    </source>
</reference>
<evidence type="ECO:0000256" key="2">
    <source>
        <dbReference type="ARBA" id="ARBA00022490"/>
    </source>
</evidence>
<comment type="caution">
    <text evidence="12">The sequence shown here is derived from an EMBL/GenBank/DDBJ whole genome shotgun (WGS) entry which is preliminary data.</text>
</comment>
<evidence type="ECO:0000313" key="12">
    <source>
        <dbReference type="EMBL" id="HJE39425.1"/>
    </source>
</evidence>
<dbReference type="PROSITE" id="PS01008">
    <property type="entry name" value="DNAA"/>
    <property type="match status" value="1"/>
</dbReference>
<comment type="subcellular location">
    <subcellularLocation>
        <location evidence="8">Cytoplasm</location>
    </subcellularLocation>
</comment>
<dbReference type="InterPro" id="IPR024633">
    <property type="entry name" value="DnaA_N_dom"/>
</dbReference>
<evidence type="ECO:0000256" key="8">
    <source>
        <dbReference type="HAMAP-Rule" id="MF_00377"/>
    </source>
</evidence>
<evidence type="ECO:0000256" key="5">
    <source>
        <dbReference type="ARBA" id="ARBA00022840"/>
    </source>
</evidence>
<keyword evidence="5 8" id="KW-0067">ATP-binding</keyword>
<feature type="binding site" evidence="8">
    <location>
        <position position="177"/>
    </location>
    <ligand>
        <name>ATP</name>
        <dbReference type="ChEBI" id="CHEBI:30616"/>
    </ligand>
</feature>
<comment type="domain">
    <text evidence="8">Domain I is involved in oligomerization and binding regulators, domain II is flexibile and of varying length in different bacteria, domain III forms the AAA+ region, while domain IV binds dsDNA.</text>
</comment>
<dbReference type="AlphaFoldDB" id="A0A4V1LAB3"/>
<keyword evidence="6 8" id="KW-0446">Lipid-binding</keyword>
<keyword evidence="2 8" id="KW-0963">Cytoplasm</keyword>
<dbReference type="InterPro" id="IPR038454">
    <property type="entry name" value="DnaA_N_sf"/>
</dbReference>
<name>A0A4V1LAB3_9BACT</name>
<feature type="region of interest" description="Domain I, interacts with DnaA modulators" evidence="8">
    <location>
        <begin position="1"/>
        <end position="102"/>
    </location>
</feature>
<sequence length="465" mass="53286">MEPSKHTELWDKCLQILKDNLPPEQFDTWFSPVTSMSYVDDALTIDVPSPFFVEQIEERFYRILKATLVKVYGPKIKLFYHYDQVSHQPETGVTMRSENPNPAIGLRKAPPVPVSPFQPQQLPDIDSQLNPRYTFENYCTSASNQVAYSIGEAIAMNPKLKTFNPLFIFGPTGVGKTHLIQAIGIRIKEQNPRTRVLYITSRLFESQYTTAVKRGKINDFINFYQSIDVLIIDDIQDLMGKSATQNTFFHIFNHLHQNQKQLILSSDCRPSEMEGMEARLLSRFKWGMTTELEKPDLKLRRDVLLKKSENDGLQIPDDVLDFIAGNVTESIRDLDGIISSLIGHAAILNRPITIDLARRVVANAVKIHRRQINFEMITQHVSTYFNIDVDSIFTKSRKREVSDARQMIMFLAKKHANMPLKAIGTRLSRTHATVLYACRNIEERLPLEKTLQESVTAIESMLMQP</sequence>
<evidence type="ECO:0000256" key="9">
    <source>
        <dbReference type="NCBIfam" id="TIGR00362"/>
    </source>
</evidence>
<dbReference type="InterPro" id="IPR010921">
    <property type="entry name" value="Trp_repressor/repl_initiator"/>
</dbReference>
<dbReference type="GO" id="GO:0006275">
    <property type="term" value="P:regulation of DNA replication"/>
    <property type="evidence" value="ECO:0007669"/>
    <property type="project" value="UniProtKB-UniRule"/>
</dbReference>
<dbReference type="NCBIfam" id="TIGR00362">
    <property type="entry name" value="DnaA"/>
    <property type="match status" value="1"/>
</dbReference>
<feature type="binding site" evidence="8">
    <location>
        <position position="176"/>
    </location>
    <ligand>
        <name>ATP</name>
        <dbReference type="ChEBI" id="CHEBI:30616"/>
    </ligand>
</feature>
<dbReference type="InterPro" id="IPR013159">
    <property type="entry name" value="DnaA_C"/>
</dbReference>
<evidence type="ECO:0000256" key="7">
    <source>
        <dbReference type="ARBA" id="ARBA00023125"/>
    </source>
</evidence>
<evidence type="ECO:0000256" key="6">
    <source>
        <dbReference type="ARBA" id="ARBA00023121"/>
    </source>
</evidence>
<keyword evidence="4 8" id="KW-0547">Nucleotide-binding</keyword>
<protein>
    <recommendedName>
        <fullName evidence="8 9">Chromosomal replication initiator protein DnaA</fullName>
    </recommendedName>
</protein>
<dbReference type="Gene3D" id="3.40.50.300">
    <property type="entry name" value="P-loop containing nucleotide triphosphate hydrolases"/>
    <property type="match status" value="1"/>
</dbReference>
<dbReference type="InterPro" id="IPR020591">
    <property type="entry name" value="Chromosome_initiator_DnaA-like"/>
</dbReference>
<dbReference type="InterPro" id="IPR018312">
    <property type="entry name" value="Chromosome_initiator_DnaA_CS"/>
</dbReference>
<accession>A0A4V1LAB3</accession>
<dbReference type="Pfam" id="PF08299">
    <property type="entry name" value="Bac_DnaA_C"/>
    <property type="match status" value="1"/>
</dbReference>
<dbReference type="Pfam" id="PF11638">
    <property type="entry name" value="DnaA_N"/>
    <property type="match status" value="1"/>
</dbReference>
<dbReference type="HAMAP" id="MF_00377">
    <property type="entry name" value="DnaA_bact"/>
    <property type="match status" value="1"/>
</dbReference>
<dbReference type="InterPro" id="IPR027417">
    <property type="entry name" value="P-loop_NTPase"/>
</dbReference>
<dbReference type="SMART" id="SM00760">
    <property type="entry name" value="Bac_DnaA_C"/>
    <property type="match status" value="1"/>
</dbReference>
<dbReference type="GO" id="GO:0005524">
    <property type="term" value="F:ATP binding"/>
    <property type="evidence" value="ECO:0007669"/>
    <property type="project" value="UniProtKB-UniRule"/>
</dbReference>
<dbReference type="PANTHER" id="PTHR30050">
    <property type="entry name" value="CHROMOSOMAL REPLICATION INITIATOR PROTEIN DNAA"/>
    <property type="match status" value="1"/>
</dbReference>
<comment type="subunit">
    <text evidence="8">Oligomerizes as a right-handed, spiral filament on DNA at oriC.</text>
</comment>
<evidence type="ECO:0000256" key="10">
    <source>
        <dbReference type="RuleBase" id="RU000577"/>
    </source>
</evidence>
<dbReference type="SUPFAM" id="SSF48295">
    <property type="entry name" value="TrpR-like"/>
    <property type="match status" value="1"/>
</dbReference>
<dbReference type="SMART" id="SM00382">
    <property type="entry name" value="AAA"/>
    <property type="match status" value="1"/>
</dbReference>
<dbReference type="CDD" id="cd06571">
    <property type="entry name" value="Bac_DnaA_C"/>
    <property type="match status" value="1"/>
</dbReference>
<dbReference type="PRINTS" id="PR00051">
    <property type="entry name" value="DNAA"/>
</dbReference>
<feature type="region of interest" description="Domain IV, binds dsDNA" evidence="8">
    <location>
        <begin position="346"/>
        <end position="465"/>
    </location>
</feature>
<dbReference type="GO" id="GO:0005886">
    <property type="term" value="C:plasma membrane"/>
    <property type="evidence" value="ECO:0007669"/>
    <property type="project" value="TreeGrafter"/>
</dbReference>
<dbReference type="SUPFAM" id="SSF52540">
    <property type="entry name" value="P-loop containing nucleoside triphosphate hydrolases"/>
    <property type="match status" value="1"/>
</dbReference>
<keyword evidence="3 8" id="KW-0235">DNA replication</keyword>
<dbReference type="EMBL" id="DYXT01000034">
    <property type="protein sequence ID" value="HJE39425.1"/>
    <property type="molecule type" value="Genomic_DNA"/>
</dbReference>
<keyword evidence="7 8" id="KW-0238">DNA-binding</keyword>
<dbReference type="Proteomes" id="UP000711407">
    <property type="component" value="Unassembled WGS sequence"/>
</dbReference>
<dbReference type="GO" id="GO:0008289">
    <property type="term" value="F:lipid binding"/>
    <property type="evidence" value="ECO:0007669"/>
    <property type="project" value="UniProtKB-KW"/>
</dbReference>
<reference evidence="12" key="1">
    <citation type="journal article" date="2021" name="PeerJ">
        <title>Extensive microbial diversity within the chicken gut microbiome revealed by metagenomics and culture.</title>
        <authorList>
            <person name="Gilroy R."/>
            <person name="Ravi A."/>
            <person name="Getino M."/>
            <person name="Pursley I."/>
            <person name="Horton D.L."/>
            <person name="Alikhan N.F."/>
            <person name="Baker D."/>
            <person name="Gharbi K."/>
            <person name="Hall N."/>
            <person name="Watson M."/>
            <person name="Adriaenssens E.M."/>
            <person name="Foster-Nyarko E."/>
            <person name="Jarju S."/>
            <person name="Secka A."/>
            <person name="Antonio M."/>
            <person name="Oren A."/>
            <person name="Chaudhuri R.R."/>
            <person name="La Ragione R."/>
            <person name="Hildebrand F."/>
            <person name="Pallen M.J."/>
        </authorList>
    </citation>
    <scope>NUCLEOTIDE SEQUENCE</scope>
    <source>
        <strain evidence="12">4100</strain>
    </source>
</reference>
<dbReference type="Gene3D" id="3.30.300.180">
    <property type="match status" value="1"/>
</dbReference>
<dbReference type="InterPro" id="IPR013317">
    <property type="entry name" value="DnaA_dom"/>
</dbReference>
<evidence type="ECO:0000256" key="3">
    <source>
        <dbReference type="ARBA" id="ARBA00022705"/>
    </source>
</evidence>
<gene>
    <name evidence="8 12" type="primary">dnaA</name>
    <name evidence="12" type="ORF">K8V47_06690</name>
</gene>
<dbReference type="CDD" id="cd00009">
    <property type="entry name" value="AAA"/>
    <property type="match status" value="1"/>
</dbReference>
<comment type="caution">
    <text evidence="8">Lacks conserved residue(s) required for the propagation of feature annotation.</text>
</comment>
<dbReference type="GO" id="GO:0006270">
    <property type="term" value="P:DNA replication initiation"/>
    <property type="evidence" value="ECO:0007669"/>
    <property type="project" value="UniProtKB-UniRule"/>
</dbReference>
<feature type="binding site" evidence="8">
    <location>
        <position position="173"/>
    </location>
    <ligand>
        <name>ATP</name>
        <dbReference type="ChEBI" id="CHEBI:30616"/>
    </ligand>
</feature>
<comment type="function">
    <text evidence="8 10">Plays an essential role in the initiation and regulation of chromosomal replication. ATP-DnaA binds to the origin of replication (oriC) to initiate formation of the DNA replication initiation complex once per cell cycle. Binds the DnaA box (a 9 base pair repeat at the origin) and separates the double-stranded (ds)DNA. Forms a right-handed helical filament on oriC DNA; dsDNA binds to the exterior of the filament while single-stranded (ss)DNA is stabiized in the filament's interior. The ATP-DnaA-oriC complex binds and stabilizes one strand of the AT-rich DNA unwinding element (DUE), permitting loading of DNA polymerase. After initiation quickly degrades to an ADP-DnaA complex that is not apt for DNA replication. Binds acidic phospholipids.</text>
</comment>
<dbReference type="Gene3D" id="1.10.1750.10">
    <property type="match status" value="1"/>
</dbReference>
<organism evidence="12 13">
    <name type="scientific">Candidatus Amulumruptor caecigallinarius</name>
    <dbReference type="NCBI Taxonomy" id="2109911"/>
    <lineage>
        <taxon>Bacteria</taxon>
        <taxon>Pseudomonadati</taxon>
        <taxon>Bacteroidota</taxon>
        <taxon>Bacteroidia</taxon>
        <taxon>Bacteroidales</taxon>
        <taxon>Muribaculaceae</taxon>
        <taxon>Candidatus Amulumruptor</taxon>
    </lineage>
</organism>
<evidence type="ECO:0000256" key="4">
    <source>
        <dbReference type="ARBA" id="ARBA00022741"/>
    </source>
</evidence>
<evidence type="ECO:0000313" key="13">
    <source>
        <dbReference type="Proteomes" id="UP000711407"/>
    </source>
</evidence>
<dbReference type="Pfam" id="PF00308">
    <property type="entry name" value="Bac_DnaA"/>
    <property type="match status" value="1"/>
</dbReference>
<comment type="similarity">
    <text evidence="1 8 11">Belongs to the DnaA family.</text>
</comment>
<dbReference type="PANTHER" id="PTHR30050:SF2">
    <property type="entry name" value="CHROMOSOMAL REPLICATION INITIATOR PROTEIN DNAA"/>
    <property type="match status" value="1"/>
</dbReference>
<dbReference type="FunFam" id="3.40.50.300:FF:000668">
    <property type="entry name" value="Chromosomal replication initiator protein DnaA"/>
    <property type="match status" value="1"/>
</dbReference>